<reference evidence="2" key="1">
    <citation type="journal article" date="2015" name="Mitochondrial DNA">
        <title>The complete mitochondrial genomes of two orb-weaving spider Cyrtarachne nagasakiensis (Strand, 1918) and Hypsosinga pygmaea (Sundevall, 1831) (Araneae: Araneidae).</title>
        <authorList>
            <person name="Li C."/>
            <person name="Wang Z.L."/>
            <person name="Fang W.Y."/>
            <person name="Yu X.P."/>
        </authorList>
    </citation>
    <scope>NUCLEOTIDE SEQUENCE</scope>
</reference>
<dbReference type="GeneID" id="26048007"/>
<evidence type="ECO:0000256" key="1">
    <source>
        <dbReference type="SAM" id="Phobius"/>
    </source>
</evidence>
<organism evidence="2">
    <name type="scientific">Hypsosinga pygmaea</name>
    <dbReference type="NCBI Taxonomy" id="336661"/>
    <lineage>
        <taxon>Eukaryota</taxon>
        <taxon>Metazoa</taxon>
        <taxon>Ecdysozoa</taxon>
        <taxon>Arthropoda</taxon>
        <taxon>Chelicerata</taxon>
        <taxon>Arachnida</taxon>
        <taxon>Araneae</taxon>
        <taxon>Araneomorphae</taxon>
        <taxon>Entelegynae</taxon>
        <taxon>Araneoidea</taxon>
        <taxon>Araneidae</taxon>
        <taxon>Hypsosinga</taxon>
    </lineage>
</organism>
<gene>
    <name evidence="2" type="primary">ATP8</name>
</gene>
<dbReference type="EMBL" id="KR259803">
    <property type="protein sequence ID" value="ALF36390.1"/>
    <property type="molecule type" value="Genomic_DNA"/>
</dbReference>
<keyword evidence="1" id="KW-0472">Membrane</keyword>
<keyword evidence="1" id="KW-1133">Transmembrane helix</keyword>
<evidence type="ECO:0000313" key="2">
    <source>
        <dbReference type="EMBL" id="ALF36390.1"/>
    </source>
</evidence>
<dbReference type="AlphaFoldDB" id="A0A0U2I6F5"/>
<proteinExistence type="predicted"/>
<name>A0A0U2I6F5_9ARAC</name>
<keyword evidence="1" id="KW-0812">Transmembrane</keyword>
<accession>A0A0U2I6F5</accession>
<geneLocation type="mitochondrion" evidence="2"/>
<sequence>MPQLMPLNWMFSVIIIAFIFLSMNFIYGENSKKKTFVQINFIKKDNLMWYW</sequence>
<feature type="transmembrane region" description="Helical" evidence="1">
    <location>
        <begin position="6"/>
        <end position="27"/>
    </location>
</feature>
<keyword evidence="2" id="KW-0496">Mitochondrion</keyword>
<dbReference type="CTD" id="4509"/>
<protein>
    <submittedName>
        <fullName evidence="2">ATP synthase F0 subunit 8</fullName>
    </submittedName>
</protein>
<dbReference type="RefSeq" id="YP_009172233.1">
    <property type="nucleotide sequence ID" value="NC_028078.1"/>
</dbReference>